<dbReference type="RefSeq" id="WP_019820773.1">
    <property type="nucleotide sequence ID" value="NZ_AJZD02000300.1"/>
</dbReference>
<proteinExistence type="predicted"/>
<reference evidence="2 3" key="1">
    <citation type="journal article" date="2012" name="Science">
        <title>Ecological populations of bacteria act as socially cohesive units of antibiotic production and resistance.</title>
        <authorList>
            <person name="Cordero O.X."/>
            <person name="Wildschutte H."/>
            <person name="Kirkup B."/>
            <person name="Proehl S."/>
            <person name="Ngo L."/>
            <person name="Hussain F."/>
            <person name="Le Roux F."/>
            <person name="Mincer T."/>
            <person name="Polz M.F."/>
        </authorList>
    </citation>
    <scope>NUCLEOTIDE SEQUENCE [LARGE SCALE GENOMIC DNA]</scope>
    <source>
        <strain evidence="2 3">12E03</strain>
    </source>
</reference>
<dbReference type="EMBL" id="AJZD02000300">
    <property type="protein sequence ID" value="OEF87207.1"/>
    <property type="molecule type" value="Genomic_DNA"/>
</dbReference>
<name>A0A1E5FDE6_VIBSP</name>
<gene>
    <name evidence="2" type="ORF">A142_09525</name>
</gene>
<feature type="coiled-coil region" evidence="1">
    <location>
        <begin position="70"/>
        <end position="101"/>
    </location>
</feature>
<dbReference type="AlphaFoldDB" id="A0A1E5FDE6"/>
<keyword evidence="1" id="KW-0175">Coiled coil</keyword>
<evidence type="ECO:0000256" key="1">
    <source>
        <dbReference type="SAM" id="Coils"/>
    </source>
</evidence>
<dbReference type="Proteomes" id="UP000094802">
    <property type="component" value="Unassembled WGS sequence"/>
</dbReference>
<protein>
    <submittedName>
        <fullName evidence="2">Uncharacterized protein</fullName>
    </submittedName>
</protein>
<sequence>MKLLTIEQARAKAISELAAKLGFAVAHNVDLDAPSHMQEKDSSRAKAALIAGVEKLIEINARDLLTDHVHSNYQARIAELEGSLREANKNHEMELQKLIEEVEGLK</sequence>
<organism evidence="2 3">
    <name type="scientific">Vibrio splendidus 12E03</name>
    <dbReference type="NCBI Taxonomy" id="1191305"/>
    <lineage>
        <taxon>Bacteria</taxon>
        <taxon>Pseudomonadati</taxon>
        <taxon>Pseudomonadota</taxon>
        <taxon>Gammaproteobacteria</taxon>
        <taxon>Vibrionales</taxon>
        <taxon>Vibrionaceae</taxon>
        <taxon>Vibrio</taxon>
    </lineage>
</organism>
<evidence type="ECO:0000313" key="2">
    <source>
        <dbReference type="EMBL" id="OEF87207.1"/>
    </source>
</evidence>
<accession>A0A1E5FDE6</accession>
<evidence type="ECO:0000313" key="3">
    <source>
        <dbReference type="Proteomes" id="UP000094802"/>
    </source>
</evidence>
<comment type="caution">
    <text evidence="2">The sequence shown here is derived from an EMBL/GenBank/DDBJ whole genome shotgun (WGS) entry which is preliminary data.</text>
</comment>